<dbReference type="NCBIfam" id="NF045515">
    <property type="entry name" value="Glp_gephyrin"/>
    <property type="match status" value="1"/>
</dbReference>
<dbReference type="SUPFAM" id="SSF53218">
    <property type="entry name" value="Molybdenum cofactor biosynthesis proteins"/>
    <property type="match status" value="1"/>
</dbReference>
<dbReference type="InterPro" id="IPR008284">
    <property type="entry name" value="MoCF_biosynth_CS"/>
</dbReference>
<dbReference type="InterPro" id="IPR005110">
    <property type="entry name" value="MoeA_linker/N"/>
</dbReference>
<comment type="pathway">
    <text evidence="1">Cofactor biosynthesis; molybdopterin biosynthesis.</text>
</comment>
<evidence type="ECO:0000313" key="5">
    <source>
        <dbReference type="Proteomes" id="UP000006903"/>
    </source>
</evidence>
<evidence type="ECO:0000256" key="2">
    <source>
        <dbReference type="ARBA" id="ARBA00023150"/>
    </source>
</evidence>
<dbReference type="UniPathway" id="UPA00344"/>
<dbReference type="SUPFAM" id="SSF63882">
    <property type="entry name" value="MoeA N-terminal region -like"/>
    <property type="match status" value="1"/>
</dbReference>
<dbReference type="Gene3D" id="3.90.105.10">
    <property type="entry name" value="Molybdopterin biosynthesis moea protein, domain 2"/>
    <property type="match status" value="1"/>
</dbReference>
<dbReference type="RefSeq" id="WP_012608170.1">
    <property type="nucleotide sequence ID" value="NC_011766.1"/>
</dbReference>
<feature type="domain" description="MoaB/Mog" evidence="3">
    <location>
        <begin position="193"/>
        <end position="332"/>
    </location>
</feature>
<reference evidence="4 5" key="1">
    <citation type="journal article" date="2009" name="J. Bacteriol.">
        <title>Complete genome sequence of the anaerobic, protein-degrading hyperthermophilic crenarchaeon Desulfurococcus kamchatkensis.</title>
        <authorList>
            <person name="Ravin N.V."/>
            <person name="Mardanov A.V."/>
            <person name="Beletsky A.V."/>
            <person name="Kublanov I.V."/>
            <person name="Kolganova T.V."/>
            <person name="Lebedinsky A.V."/>
            <person name="Chernyh N.A."/>
            <person name="Bonch-Osmolovskaya E.A."/>
            <person name="Skryabin K.G."/>
        </authorList>
    </citation>
    <scope>NUCLEOTIDE SEQUENCE [LARGE SCALE GENOMIC DNA]</scope>
    <source>
        <strain evidence="5">DSM 18924 / JCM 16383 / VKM B-2413 / 1221n</strain>
    </source>
</reference>
<dbReference type="GO" id="GO:0061599">
    <property type="term" value="F:molybdopterin molybdotransferase activity"/>
    <property type="evidence" value="ECO:0007669"/>
    <property type="project" value="TreeGrafter"/>
</dbReference>
<accession>B8D3Z7</accession>
<dbReference type="GO" id="GO:0006777">
    <property type="term" value="P:Mo-molybdopterin cofactor biosynthetic process"/>
    <property type="evidence" value="ECO:0007669"/>
    <property type="project" value="UniProtKB-KW"/>
</dbReference>
<dbReference type="Pfam" id="PF00994">
    <property type="entry name" value="MoCF_biosynth"/>
    <property type="match status" value="1"/>
</dbReference>
<dbReference type="InterPro" id="IPR005111">
    <property type="entry name" value="MoeA_C_domain_IV"/>
</dbReference>
<dbReference type="Pfam" id="PF03454">
    <property type="entry name" value="MoeA_C"/>
    <property type="match status" value="1"/>
</dbReference>
<dbReference type="PANTHER" id="PTHR10192">
    <property type="entry name" value="MOLYBDOPTERIN BIOSYNTHESIS PROTEIN"/>
    <property type="match status" value="1"/>
</dbReference>
<dbReference type="Gene3D" id="3.40.980.10">
    <property type="entry name" value="MoaB/Mog-like domain"/>
    <property type="match status" value="1"/>
</dbReference>
<dbReference type="STRING" id="490899.DKAM_0502"/>
<dbReference type="PROSITE" id="PS01078">
    <property type="entry name" value="MOCF_BIOSYNTHESIS_1"/>
    <property type="match status" value="1"/>
</dbReference>
<dbReference type="Pfam" id="PF03453">
    <property type="entry name" value="MoeA_N"/>
    <property type="match status" value="1"/>
</dbReference>
<dbReference type="Proteomes" id="UP000006903">
    <property type="component" value="Chromosome"/>
</dbReference>
<dbReference type="InterPro" id="IPR036688">
    <property type="entry name" value="MoeA_C_domain_IV_sf"/>
</dbReference>
<dbReference type="SMART" id="SM00852">
    <property type="entry name" value="MoCF_biosynth"/>
    <property type="match status" value="1"/>
</dbReference>
<dbReference type="InterPro" id="IPR036425">
    <property type="entry name" value="MoaB/Mog-like_dom_sf"/>
</dbReference>
<name>B8D3Z7_DESA1</name>
<dbReference type="Gene3D" id="2.170.190.11">
    <property type="entry name" value="Molybdopterin biosynthesis moea protein, domain 3"/>
    <property type="match status" value="1"/>
</dbReference>
<dbReference type="Gene3D" id="2.40.340.10">
    <property type="entry name" value="MoeA, C-terminal, domain IV"/>
    <property type="match status" value="1"/>
</dbReference>
<organism evidence="4 5">
    <name type="scientific">Desulfurococcus amylolyticus (strain DSM 18924 / JCM 16383 / VKM B-2413 / 1221n)</name>
    <name type="common">Desulfurococcus kamchatkensis</name>
    <dbReference type="NCBI Taxonomy" id="490899"/>
    <lineage>
        <taxon>Archaea</taxon>
        <taxon>Thermoproteota</taxon>
        <taxon>Thermoprotei</taxon>
        <taxon>Desulfurococcales</taxon>
        <taxon>Desulfurococcaceae</taxon>
        <taxon>Desulfurococcus</taxon>
    </lineage>
</organism>
<dbReference type="CDD" id="cd00887">
    <property type="entry name" value="MoeA"/>
    <property type="match status" value="1"/>
</dbReference>
<evidence type="ECO:0000313" key="4">
    <source>
        <dbReference type="EMBL" id="ACL10828.1"/>
    </source>
</evidence>
<dbReference type="AlphaFoldDB" id="B8D3Z7"/>
<dbReference type="InterPro" id="IPR036135">
    <property type="entry name" value="MoeA_linker/N_sf"/>
</dbReference>
<dbReference type="InterPro" id="IPR001453">
    <property type="entry name" value="MoaB/Mog_dom"/>
</dbReference>
<sequence length="416" mass="45063">MVWLDRRLTTLISVDDAVELLARTLSGAVSLEPEEVRVLEAVGRIIAEPVEAEIDIPPFNRSAVDGYAVQAGDTVNASVYNPVELVLKGVLTASDKPPSECVEPGEAVRVHTGSPIPCGANAVVMDEDVEVKDGSIVVYKPVSPGQNISRRGEDFVKGDVIIARGTILNPVHIGVISSIGVDRVKVYRRLRIGVLTSGNEVCEPGIDRDCDTLIYNSSARLITALLRQSRFIDVKYYGVFPDDPEILSNAVVEASMENDLVVTTGGTGISEGDALIDAMLNTGKIIFRGVKMRPGRPTTLSLINNKPALHLSGYPVAAWTGYEAILIPAVRKWLGLKGLERPVVYARLSRRIPNTVGYRSYIRVILRDAGGEYVAEPYMLRGSGILSSLLKSHGYIVIPENVEGVEKDSVVPVHLF</sequence>
<dbReference type="KEGG" id="dka:DKAM_0502"/>
<evidence type="ECO:0000259" key="3">
    <source>
        <dbReference type="SMART" id="SM00852"/>
    </source>
</evidence>
<dbReference type="EMBL" id="CP001140">
    <property type="protein sequence ID" value="ACL10828.1"/>
    <property type="molecule type" value="Genomic_DNA"/>
</dbReference>
<proteinExistence type="predicted"/>
<keyword evidence="2" id="KW-0501">Molybdenum cofactor biosynthesis</keyword>
<dbReference type="GO" id="GO:0005829">
    <property type="term" value="C:cytosol"/>
    <property type="evidence" value="ECO:0007669"/>
    <property type="project" value="TreeGrafter"/>
</dbReference>
<dbReference type="eggNOG" id="arCOG00216">
    <property type="taxonomic scope" value="Archaea"/>
</dbReference>
<dbReference type="GeneID" id="7171561"/>
<protein>
    <submittedName>
        <fullName evidence="4">Molybdenum cofactor synthesis domain protein</fullName>
    </submittedName>
</protein>
<dbReference type="PANTHER" id="PTHR10192:SF5">
    <property type="entry name" value="GEPHYRIN"/>
    <property type="match status" value="1"/>
</dbReference>
<dbReference type="SUPFAM" id="SSF63867">
    <property type="entry name" value="MoeA C-terminal domain-like"/>
    <property type="match status" value="1"/>
</dbReference>
<evidence type="ECO:0000256" key="1">
    <source>
        <dbReference type="ARBA" id="ARBA00005046"/>
    </source>
</evidence>
<dbReference type="InterPro" id="IPR038987">
    <property type="entry name" value="MoeA-like"/>
</dbReference>
<gene>
    <name evidence="4" type="ordered locus">DKAM_0502</name>
</gene>
<dbReference type="HOGENOM" id="CLU_010186_7_2_2"/>